<evidence type="ECO:0000313" key="2">
    <source>
        <dbReference type="Proteomes" id="UP000433652"/>
    </source>
</evidence>
<sequence length="165" mass="18313">MAETVPHPNRIAAISLDESTVLARGPQVEQERGAALRDLVVDSHFRPIRAIELGHSGPWSLDLAVVDGRLAIGLRDHHGRDAGGIGLGLARFRRTVREYFAICDSYFKAVRKASAQELETLDMARRGIHDRGARHLLEALDGKVELDHDTARRLFTLVCVLHIRA</sequence>
<dbReference type="OrthoDB" id="9798434at2"/>
<protein>
    <submittedName>
        <fullName evidence="1">UPF0262 family protein</fullName>
    </submittedName>
</protein>
<dbReference type="Proteomes" id="UP000433652">
    <property type="component" value="Unassembled WGS sequence"/>
</dbReference>
<keyword evidence="2" id="KW-1185">Reference proteome</keyword>
<proteinExistence type="predicted"/>
<dbReference type="EMBL" id="WTYM01000058">
    <property type="protein sequence ID" value="MXO61058.1"/>
    <property type="molecule type" value="Genomic_DNA"/>
</dbReference>
<name>A0A6I4T0F0_9SPHN</name>
<dbReference type="NCBIfam" id="NF002769">
    <property type="entry name" value="PRK02853.1"/>
    <property type="match status" value="1"/>
</dbReference>
<dbReference type="InterPro" id="IPR008321">
    <property type="entry name" value="UCP032146"/>
</dbReference>
<comment type="caution">
    <text evidence="1">The sequence shown here is derived from an EMBL/GenBank/DDBJ whole genome shotgun (WGS) entry which is preliminary data.</text>
</comment>
<dbReference type="AlphaFoldDB" id="A0A6I4T0F0"/>
<evidence type="ECO:0000313" key="1">
    <source>
        <dbReference type="EMBL" id="MXO61058.1"/>
    </source>
</evidence>
<dbReference type="RefSeq" id="WP_159797740.1">
    <property type="nucleotide sequence ID" value="NZ_WTYM01000058.1"/>
</dbReference>
<organism evidence="1 2">
    <name type="scientific">Croceibacterium salegens</name>
    <dbReference type="NCBI Taxonomy" id="1737568"/>
    <lineage>
        <taxon>Bacteria</taxon>
        <taxon>Pseudomonadati</taxon>
        <taxon>Pseudomonadota</taxon>
        <taxon>Alphaproteobacteria</taxon>
        <taxon>Sphingomonadales</taxon>
        <taxon>Erythrobacteraceae</taxon>
        <taxon>Croceibacterium</taxon>
    </lineage>
</organism>
<gene>
    <name evidence="1" type="ORF">GRI89_16060</name>
</gene>
<reference evidence="1 2" key="1">
    <citation type="submission" date="2019-12" db="EMBL/GenBank/DDBJ databases">
        <title>Genomic-based taxomic classification of the family Erythrobacteraceae.</title>
        <authorList>
            <person name="Xu L."/>
        </authorList>
    </citation>
    <scope>NUCLEOTIDE SEQUENCE [LARGE SCALE GENOMIC DNA]</scope>
    <source>
        <strain evidence="1 2">MCCC 1K01500</strain>
    </source>
</reference>
<accession>A0A6I4T0F0</accession>
<dbReference type="Pfam" id="PF06793">
    <property type="entry name" value="UPF0262"/>
    <property type="match status" value="1"/>
</dbReference>